<dbReference type="EMBL" id="CP003804">
    <property type="protein sequence ID" value="AGF47575.1"/>
    <property type="molecule type" value="Genomic_DNA"/>
</dbReference>
<dbReference type="AlphaFoldDB" id="M1M610"/>
<proteinExistence type="predicted"/>
<organism evidence="1 2">
    <name type="scientific">Candidatus Kinetoplastidibacterium crithidiae TCC036E</name>
    <dbReference type="NCBI Taxonomy" id="1208918"/>
    <lineage>
        <taxon>Bacteria</taxon>
        <taxon>Pseudomonadati</taxon>
        <taxon>Pseudomonadota</taxon>
        <taxon>Betaproteobacteria</taxon>
        <taxon>Candidatus Kinetoplastidibacterium</taxon>
    </lineage>
</organism>
<reference evidence="1 2" key="1">
    <citation type="journal article" date="2013" name="Genome Biol. Evol.">
        <title>Genome evolution and phylogenomic analysis of candidatus kinetoplastibacterium, the betaproteobacterial endosymbionts of strigomonas and angomonas.</title>
        <authorList>
            <person name="Alves J.M."/>
            <person name="Serrano M.G."/>
            <person name="Maia da Silva F."/>
            <person name="Voegtly L.J."/>
            <person name="Matveyev A.V."/>
            <person name="Teixeira M.M."/>
            <person name="Camargo E.P."/>
            <person name="Buck G.A."/>
        </authorList>
    </citation>
    <scope>NUCLEOTIDE SEQUENCE [LARGE SCALE GENOMIC DNA]</scope>
    <source>
        <strain evidence="1 2">TCC036E</strain>
    </source>
</reference>
<name>M1M610_9PROT</name>
<sequence>MIADINCFSIATMVTSKVSIIKYQNYDSTNYSNRIAANKRALSYGTTKKSDILIDKISDFPIYFRKTKYYSNDNKSNNHNKDYKIHTYYALFLYTFRELKYQQFKLKNFLEQLRTLEIVIIWKLAYLIIIKKLEIYGSQ</sequence>
<accession>M1M610</accession>
<dbReference type="PATRIC" id="fig|1208918.3.peg.273"/>
<gene>
    <name evidence="1" type="ORF">CDEE_0539</name>
</gene>
<dbReference type="Proteomes" id="UP000011686">
    <property type="component" value="Chromosome"/>
</dbReference>
<keyword evidence="2" id="KW-1185">Reference proteome</keyword>
<dbReference type="HOGENOM" id="CLU_1841470_0_0_4"/>
<dbReference type="KEGG" id="kct:CDEE_0539"/>
<protein>
    <submittedName>
        <fullName evidence="1">Uncharacterized protein</fullName>
    </submittedName>
</protein>
<evidence type="ECO:0000313" key="1">
    <source>
        <dbReference type="EMBL" id="AGF47575.1"/>
    </source>
</evidence>
<evidence type="ECO:0000313" key="2">
    <source>
        <dbReference type="Proteomes" id="UP000011686"/>
    </source>
</evidence>
<dbReference type="RefSeq" id="WP_015238592.1">
    <property type="nucleotide sequence ID" value="NC_020283.1"/>
</dbReference>